<dbReference type="Pfam" id="PF07535">
    <property type="entry name" value="zf-DBF"/>
    <property type="match status" value="1"/>
</dbReference>
<organism evidence="14 15">
    <name type="scientific">Conger conger</name>
    <name type="common">Conger eel</name>
    <name type="synonym">Muraena conger</name>
    <dbReference type="NCBI Taxonomy" id="82655"/>
    <lineage>
        <taxon>Eukaryota</taxon>
        <taxon>Metazoa</taxon>
        <taxon>Chordata</taxon>
        <taxon>Craniata</taxon>
        <taxon>Vertebrata</taxon>
        <taxon>Euteleostomi</taxon>
        <taxon>Actinopterygii</taxon>
        <taxon>Neopterygii</taxon>
        <taxon>Teleostei</taxon>
        <taxon>Anguilliformes</taxon>
        <taxon>Congridae</taxon>
        <taxon>Conger</taxon>
    </lineage>
</organism>
<evidence type="ECO:0000259" key="13">
    <source>
        <dbReference type="PROSITE" id="PS51265"/>
    </source>
</evidence>
<dbReference type="OrthoDB" id="21380at2759"/>
<comment type="caution">
    <text evidence="14">The sequence shown here is derived from an EMBL/GenBank/DDBJ whole genome shotgun (WGS) entry which is preliminary data.</text>
</comment>
<dbReference type="InterPro" id="IPR051590">
    <property type="entry name" value="Replication_Regulatory_Kinase"/>
</dbReference>
<feature type="compositionally biased region" description="Basic residues" evidence="11">
    <location>
        <begin position="564"/>
        <end position="584"/>
    </location>
</feature>
<evidence type="ECO:0000256" key="11">
    <source>
        <dbReference type="SAM" id="MobiDB-lite"/>
    </source>
</evidence>
<comment type="subcellular location">
    <subcellularLocation>
        <location evidence="1">Nucleus</location>
    </subcellularLocation>
</comment>
<keyword evidence="15" id="KW-1185">Reference proteome</keyword>
<dbReference type="GO" id="GO:0003676">
    <property type="term" value="F:nucleic acid binding"/>
    <property type="evidence" value="ECO:0007669"/>
    <property type="project" value="InterPro"/>
</dbReference>
<gene>
    <name evidence="14" type="ORF">COCON_G00011010</name>
</gene>
<evidence type="ECO:0000256" key="4">
    <source>
        <dbReference type="ARBA" id="ARBA00022737"/>
    </source>
</evidence>
<evidence type="ECO:0000256" key="7">
    <source>
        <dbReference type="ARBA" id="ARBA00023242"/>
    </source>
</evidence>
<keyword evidence="6" id="KW-0862">Zinc</keyword>
<feature type="domain" description="BRCT" evidence="12">
    <location>
        <begin position="33"/>
        <end position="105"/>
    </location>
</feature>
<evidence type="ECO:0000256" key="8">
    <source>
        <dbReference type="ARBA" id="ARBA00023306"/>
    </source>
</evidence>
<dbReference type="GO" id="GO:1901987">
    <property type="term" value="P:regulation of cell cycle phase transition"/>
    <property type="evidence" value="ECO:0007669"/>
    <property type="project" value="TreeGrafter"/>
</dbReference>
<dbReference type="PROSITE" id="PS50172">
    <property type="entry name" value="BRCT"/>
    <property type="match status" value="1"/>
</dbReference>
<dbReference type="Gene3D" id="2.10.50.40">
    <property type="match status" value="1"/>
</dbReference>
<dbReference type="Proteomes" id="UP001152803">
    <property type="component" value="Unassembled WGS sequence"/>
</dbReference>
<keyword evidence="8" id="KW-0131">Cell cycle</keyword>
<feature type="compositionally biased region" description="Basic and acidic residues" evidence="11">
    <location>
        <begin position="260"/>
        <end position="269"/>
    </location>
</feature>
<reference evidence="14" key="1">
    <citation type="journal article" date="2023" name="Science">
        <title>Genome structures resolve the early diversification of teleost fishes.</title>
        <authorList>
            <person name="Parey E."/>
            <person name="Louis A."/>
            <person name="Montfort J."/>
            <person name="Bouchez O."/>
            <person name="Roques C."/>
            <person name="Iampietro C."/>
            <person name="Lluch J."/>
            <person name="Castinel A."/>
            <person name="Donnadieu C."/>
            <person name="Desvignes T."/>
            <person name="Floi Bucao C."/>
            <person name="Jouanno E."/>
            <person name="Wen M."/>
            <person name="Mejri S."/>
            <person name="Dirks R."/>
            <person name="Jansen H."/>
            <person name="Henkel C."/>
            <person name="Chen W.J."/>
            <person name="Zahm M."/>
            <person name="Cabau C."/>
            <person name="Klopp C."/>
            <person name="Thompson A.W."/>
            <person name="Robinson-Rechavi M."/>
            <person name="Braasch I."/>
            <person name="Lecointre G."/>
            <person name="Bobe J."/>
            <person name="Postlethwait J.H."/>
            <person name="Berthelot C."/>
            <person name="Roest Crollius H."/>
            <person name="Guiguen Y."/>
        </authorList>
    </citation>
    <scope>NUCLEOTIDE SEQUENCE</scope>
    <source>
        <strain evidence="14">Concon-B</strain>
    </source>
</reference>
<dbReference type="SMART" id="SM00586">
    <property type="entry name" value="ZnF_DBF"/>
    <property type="match status" value="1"/>
</dbReference>
<feature type="compositionally biased region" description="Basic and acidic residues" evidence="11">
    <location>
        <begin position="435"/>
        <end position="450"/>
    </location>
</feature>
<feature type="region of interest" description="Disordered" evidence="11">
    <location>
        <begin position="1"/>
        <end position="38"/>
    </location>
</feature>
<evidence type="ECO:0000256" key="9">
    <source>
        <dbReference type="ARBA" id="ARBA00040397"/>
    </source>
</evidence>
<keyword evidence="3" id="KW-0479">Metal-binding</keyword>
<keyword evidence="4" id="KW-0677">Repeat</keyword>
<evidence type="ECO:0000256" key="3">
    <source>
        <dbReference type="ARBA" id="ARBA00022723"/>
    </source>
</evidence>
<evidence type="ECO:0000256" key="6">
    <source>
        <dbReference type="ARBA" id="ARBA00022833"/>
    </source>
</evidence>
<dbReference type="GO" id="GO:0031431">
    <property type="term" value="C:Dbf4-dependent protein kinase complex"/>
    <property type="evidence" value="ECO:0007669"/>
    <property type="project" value="TreeGrafter"/>
</dbReference>
<sequence>MKPRGIPRQSKQESHLDGSQCKETSERGLKTVTETNPLQNKPLFGKGFYLDLPFNKKTETLEKDIRILGGTVEKFFSKDIKYLVSNQKEARYVQSLGRNSPVPSPADSGRSSPHPSSRRGSQKGSSLGPLEAVITSRGKSLVEKVIKEQERIQINRILSNALEWGIKVLYIDDVISYIEKKKRVIAPQQPNNASAPANKMAKTRTTAQPAFQKYEAGRISKPFVKVEDCSRHYRPIYLHIPHLQLSLSSVPPCSPFFAEENGKDSPAKKPKEHRNRGLKAAAREACRPVKAKAKAPDARLKKRGGYCECCLVKYESVKAHLNGEQHQAFSKSGEYRVVDRAVSQLACCFTEIRQQSKRPKWSMSSVVYTAGTRGKFEGRKDACVKLERSAGDGTGASCVCSPAAQSSSARDTAAHRLRTSSSPGSDPPAPSHKPHTSEASRRLESPEHRQMVQGRTCVSDPGRPSADSPETNPGLTGGELENRRTCEDGRLSLNVDEDFQCSLPPQSLKTTSSQTLSATLANPTQEPLAECEQTQCQWKETSKEKAVDTTGHHGGKTQSPPGRRLQRKVRNFRRRRKIKKTPRRPCKEEDTCCSQQNLWQLFQSSEDMDLEFKGFTD</sequence>
<dbReference type="PANTHER" id="PTHR15375:SF22">
    <property type="entry name" value="PROTEIN DBF4 HOMOLOG A"/>
    <property type="match status" value="1"/>
</dbReference>
<keyword evidence="5 10" id="KW-0863">Zinc-finger</keyword>
<dbReference type="FunFam" id="6.10.250.3410:FF:000001">
    <property type="entry name" value="Protein DBF4 homolog A"/>
    <property type="match status" value="1"/>
</dbReference>
<dbReference type="EMBL" id="JAFJMO010000001">
    <property type="protein sequence ID" value="KAJ8288442.1"/>
    <property type="molecule type" value="Genomic_DNA"/>
</dbReference>
<evidence type="ECO:0000256" key="10">
    <source>
        <dbReference type="PROSITE-ProRule" id="PRU00600"/>
    </source>
</evidence>
<evidence type="ECO:0000256" key="2">
    <source>
        <dbReference type="ARBA" id="ARBA00022553"/>
    </source>
</evidence>
<dbReference type="GO" id="GO:0010571">
    <property type="term" value="P:positive regulation of nuclear cell cycle DNA replication"/>
    <property type="evidence" value="ECO:0007669"/>
    <property type="project" value="TreeGrafter"/>
</dbReference>
<evidence type="ECO:0000256" key="1">
    <source>
        <dbReference type="ARBA" id="ARBA00004123"/>
    </source>
</evidence>
<feature type="region of interest" description="Disordered" evidence="11">
    <location>
        <begin position="260"/>
        <end position="281"/>
    </location>
</feature>
<accession>A0A9Q1E2H1</accession>
<protein>
    <recommendedName>
        <fullName evidence="9">Protein DBF4 homolog A</fullName>
    </recommendedName>
</protein>
<dbReference type="PANTHER" id="PTHR15375">
    <property type="entry name" value="ACTIVATOR OF S-PHASE KINASE-RELATED"/>
    <property type="match status" value="1"/>
</dbReference>
<feature type="region of interest" description="Disordered" evidence="11">
    <location>
        <begin position="409"/>
        <end position="484"/>
    </location>
</feature>
<dbReference type="InterPro" id="IPR001357">
    <property type="entry name" value="BRCT_dom"/>
</dbReference>
<keyword evidence="2" id="KW-0597">Phosphoprotein</keyword>
<proteinExistence type="predicted"/>
<evidence type="ECO:0000256" key="5">
    <source>
        <dbReference type="ARBA" id="ARBA00022771"/>
    </source>
</evidence>
<dbReference type="GO" id="GO:0008270">
    <property type="term" value="F:zinc ion binding"/>
    <property type="evidence" value="ECO:0007669"/>
    <property type="project" value="UniProtKB-KW"/>
</dbReference>
<dbReference type="PROSITE" id="PS51265">
    <property type="entry name" value="ZF_DBF4"/>
    <property type="match status" value="1"/>
</dbReference>
<feature type="domain" description="DBF4-type" evidence="13">
    <location>
        <begin position="300"/>
        <end position="348"/>
    </location>
</feature>
<evidence type="ECO:0000259" key="12">
    <source>
        <dbReference type="PROSITE" id="PS50172"/>
    </source>
</evidence>
<evidence type="ECO:0000313" key="15">
    <source>
        <dbReference type="Proteomes" id="UP001152803"/>
    </source>
</evidence>
<dbReference type="Gene3D" id="6.10.250.3410">
    <property type="entry name" value="DBF zinc finger"/>
    <property type="match status" value="1"/>
</dbReference>
<feature type="region of interest" description="Disordered" evidence="11">
    <location>
        <begin position="95"/>
        <end position="129"/>
    </location>
</feature>
<evidence type="ECO:0000313" key="14">
    <source>
        <dbReference type="EMBL" id="KAJ8288442.1"/>
    </source>
</evidence>
<dbReference type="GO" id="GO:0043539">
    <property type="term" value="F:protein serine/threonine kinase activator activity"/>
    <property type="evidence" value="ECO:0007669"/>
    <property type="project" value="TreeGrafter"/>
</dbReference>
<dbReference type="InterPro" id="IPR038545">
    <property type="entry name" value="Znf_DBF_sf"/>
</dbReference>
<name>A0A9Q1E2H1_CONCO</name>
<keyword evidence="7" id="KW-0539">Nucleus</keyword>
<feature type="region of interest" description="Disordered" evidence="11">
    <location>
        <begin position="544"/>
        <end position="588"/>
    </location>
</feature>
<dbReference type="AlphaFoldDB" id="A0A9Q1E2H1"/>
<dbReference type="InterPro" id="IPR006572">
    <property type="entry name" value="Znf_DBF"/>
</dbReference>